<evidence type="ECO:0000256" key="10">
    <source>
        <dbReference type="RuleBase" id="RU361207"/>
    </source>
</evidence>
<dbReference type="eggNOG" id="COG1640">
    <property type="taxonomic scope" value="Bacteria"/>
</dbReference>
<dbReference type="InterPro" id="IPR003385">
    <property type="entry name" value="Glyco_hydro_77"/>
</dbReference>
<evidence type="ECO:0000256" key="9">
    <source>
        <dbReference type="ARBA" id="ARBA00031501"/>
    </source>
</evidence>
<accession>D9QVV5</accession>
<dbReference type="STRING" id="574087.Acear_0829"/>
<evidence type="ECO:0000256" key="2">
    <source>
        <dbReference type="ARBA" id="ARBA00005684"/>
    </source>
</evidence>
<keyword evidence="6 10" id="KW-0808">Transferase</keyword>
<dbReference type="InterPro" id="IPR017853">
    <property type="entry name" value="GH"/>
</dbReference>
<dbReference type="PANTHER" id="PTHR32438:SF5">
    <property type="entry name" value="4-ALPHA-GLUCANOTRANSFERASE DPE1, CHLOROPLASTIC_AMYLOPLASTIC"/>
    <property type="match status" value="1"/>
</dbReference>
<dbReference type="PANTHER" id="PTHR32438">
    <property type="entry name" value="4-ALPHA-GLUCANOTRANSFERASE DPE1, CHLOROPLASTIC/AMYLOPLASTIC"/>
    <property type="match status" value="1"/>
</dbReference>
<comment type="catalytic activity">
    <reaction evidence="1 10">
        <text>Transfers a segment of a (1-&gt;4)-alpha-D-glucan to a new position in an acceptor, which may be glucose or a (1-&gt;4)-alpha-D-glucan.</text>
        <dbReference type="EC" id="2.4.1.25"/>
    </reaction>
</comment>
<gene>
    <name evidence="11" type="ordered locus">Acear_0829</name>
</gene>
<evidence type="ECO:0000256" key="3">
    <source>
        <dbReference type="ARBA" id="ARBA00012560"/>
    </source>
</evidence>
<dbReference type="EC" id="2.4.1.25" evidence="3 10"/>
<name>D9QVV5_ACEAZ</name>
<dbReference type="Gene3D" id="3.20.20.80">
    <property type="entry name" value="Glycosidases"/>
    <property type="match status" value="1"/>
</dbReference>
<evidence type="ECO:0000256" key="1">
    <source>
        <dbReference type="ARBA" id="ARBA00000439"/>
    </source>
</evidence>
<dbReference type="KEGG" id="aar:Acear_0829"/>
<evidence type="ECO:0000256" key="7">
    <source>
        <dbReference type="ARBA" id="ARBA00023277"/>
    </source>
</evidence>
<dbReference type="EMBL" id="CP002105">
    <property type="protein sequence ID" value="ADL12364.1"/>
    <property type="molecule type" value="Genomic_DNA"/>
</dbReference>
<dbReference type="GO" id="GO:0005975">
    <property type="term" value="P:carbohydrate metabolic process"/>
    <property type="evidence" value="ECO:0007669"/>
    <property type="project" value="InterPro"/>
</dbReference>
<dbReference type="HOGENOM" id="CLU_014132_1_0_9"/>
<dbReference type="SUPFAM" id="SSF51445">
    <property type="entry name" value="(Trans)glycosidases"/>
    <property type="match status" value="1"/>
</dbReference>
<dbReference type="AlphaFoldDB" id="D9QVV5"/>
<dbReference type="NCBIfam" id="NF011080">
    <property type="entry name" value="PRK14508.1-3"/>
    <property type="match status" value="1"/>
</dbReference>
<dbReference type="NCBIfam" id="NF011079">
    <property type="entry name" value="PRK14508.1-2"/>
    <property type="match status" value="1"/>
</dbReference>
<dbReference type="Proteomes" id="UP000001661">
    <property type="component" value="Chromosome"/>
</dbReference>
<dbReference type="NCBIfam" id="TIGR00217">
    <property type="entry name" value="malQ"/>
    <property type="match status" value="1"/>
</dbReference>
<dbReference type="OrthoDB" id="9811841at2"/>
<dbReference type="GO" id="GO:0004134">
    <property type="term" value="F:4-alpha-glucanotransferase activity"/>
    <property type="evidence" value="ECO:0007669"/>
    <property type="project" value="UniProtKB-EC"/>
</dbReference>
<evidence type="ECO:0000256" key="8">
    <source>
        <dbReference type="ARBA" id="ARBA00031423"/>
    </source>
</evidence>
<proteinExistence type="inferred from homology"/>
<dbReference type="CAZy" id="GH77">
    <property type="family name" value="Glycoside Hydrolase Family 77"/>
</dbReference>
<reference evidence="11 12" key="1">
    <citation type="journal article" date="2010" name="Stand. Genomic Sci.">
        <title>Complete genome sequence of Acetohalobium arabaticum type strain (Z-7288).</title>
        <authorList>
            <person name="Sikorski J."/>
            <person name="Lapidus A."/>
            <person name="Chertkov O."/>
            <person name="Lucas S."/>
            <person name="Copeland A."/>
            <person name="Glavina Del Rio T."/>
            <person name="Nolan M."/>
            <person name="Tice H."/>
            <person name="Cheng J.F."/>
            <person name="Han C."/>
            <person name="Brambilla E."/>
            <person name="Pitluck S."/>
            <person name="Liolios K."/>
            <person name="Ivanova N."/>
            <person name="Mavromatis K."/>
            <person name="Mikhailova N."/>
            <person name="Pati A."/>
            <person name="Bruce D."/>
            <person name="Detter C."/>
            <person name="Tapia R."/>
            <person name="Goodwin L."/>
            <person name="Chen A."/>
            <person name="Palaniappan K."/>
            <person name="Land M."/>
            <person name="Hauser L."/>
            <person name="Chang Y.J."/>
            <person name="Jeffries C.D."/>
            <person name="Rohde M."/>
            <person name="Goker M."/>
            <person name="Spring S."/>
            <person name="Woyke T."/>
            <person name="Bristow J."/>
            <person name="Eisen J.A."/>
            <person name="Markowitz V."/>
            <person name="Hugenholtz P."/>
            <person name="Kyrpides N.C."/>
            <person name="Klenk H.P."/>
        </authorList>
    </citation>
    <scope>NUCLEOTIDE SEQUENCE [LARGE SCALE GENOMIC DNA]</scope>
    <source>
        <strain evidence="12">ATCC 49924 / DSM 5501 / Z-7288</strain>
    </source>
</reference>
<dbReference type="Pfam" id="PF02446">
    <property type="entry name" value="Glyco_hydro_77"/>
    <property type="match status" value="1"/>
</dbReference>
<evidence type="ECO:0000313" key="11">
    <source>
        <dbReference type="EMBL" id="ADL12364.1"/>
    </source>
</evidence>
<dbReference type="RefSeq" id="WP_013277810.1">
    <property type="nucleotide sequence ID" value="NC_014378.1"/>
</dbReference>
<comment type="similarity">
    <text evidence="2 10">Belongs to the disproportionating enzyme family.</text>
</comment>
<evidence type="ECO:0000313" key="12">
    <source>
        <dbReference type="Proteomes" id="UP000001661"/>
    </source>
</evidence>
<keyword evidence="7 10" id="KW-0119">Carbohydrate metabolism</keyword>
<keyword evidence="12" id="KW-1185">Reference proteome</keyword>
<sequence>MEFKRQSGILLHPTSLPGDYGIGSLGEEAYEFIDFLVAADQKLWQILPLGPTGYGDSPYQSFSAFAGNPLLISLERLKEDGLLAADDLKTEKEFALDYVDYDQVTEFKYPLFEKAFQTFKRDAAKSIEDKFQRFCCENSDWLDDYALFKTLKECFEGQPWYEWDEDIKLRRSEAINHYQETLQDRIKFHKFIQYIFFKQWNRLKAYANENYIKIVGDIPIFVAYDSADVWANPELFSLDEDKKPINVAGVPPDYFSETGQLWGNPLYDWQKLKETDYDWWIDRFETTLELVDIVRLDHFRGFAAYWAVPYGEKTAVRGKWKEGPGRDFFRKVKDELKKLPIIAEDLGVITDEVEELRDYFKLPGMNVLQFGFNSQDDNNHLPHNYTKNSVVYTGTHDNNTVLGWYNNADDEAREYAIEYLKASEDNICWDFLQAAWASVSKIAIAPLQDILSLNSEARMNTPGTTKGNWKWRYRKEMLDVNLSKKLKRLTGIYHR</sequence>
<evidence type="ECO:0000256" key="5">
    <source>
        <dbReference type="ARBA" id="ARBA00022676"/>
    </source>
</evidence>
<keyword evidence="5 10" id="KW-0328">Glycosyltransferase</keyword>
<protein>
    <recommendedName>
        <fullName evidence="4 10">4-alpha-glucanotransferase</fullName>
        <ecNumber evidence="3 10">2.4.1.25</ecNumber>
    </recommendedName>
    <alternativeName>
        <fullName evidence="8 10">Amylomaltase</fullName>
    </alternativeName>
    <alternativeName>
        <fullName evidence="9 10">Disproportionating enzyme</fullName>
    </alternativeName>
</protein>
<organism evidence="11 12">
    <name type="scientific">Acetohalobium arabaticum (strain ATCC 49924 / DSM 5501 / Z-7288)</name>
    <dbReference type="NCBI Taxonomy" id="574087"/>
    <lineage>
        <taxon>Bacteria</taxon>
        <taxon>Bacillati</taxon>
        <taxon>Bacillota</taxon>
        <taxon>Clostridia</taxon>
        <taxon>Halanaerobiales</taxon>
        <taxon>Halobacteroidaceae</taxon>
        <taxon>Acetohalobium</taxon>
    </lineage>
</organism>
<evidence type="ECO:0000256" key="4">
    <source>
        <dbReference type="ARBA" id="ARBA00020295"/>
    </source>
</evidence>
<evidence type="ECO:0000256" key="6">
    <source>
        <dbReference type="ARBA" id="ARBA00022679"/>
    </source>
</evidence>